<feature type="region of interest" description="Disordered" evidence="1">
    <location>
        <begin position="149"/>
        <end position="247"/>
    </location>
</feature>
<dbReference type="InterPro" id="IPR005607">
    <property type="entry name" value="BSD_dom"/>
</dbReference>
<evidence type="ECO:0000256" key="1">
    <source>
        <dbReference type="SAM" id="MobiDB-lite"/>
    </source>
</evidence>
<evidence type="ECO:0000259" key="2">
    <source>
        <dbReference type="PROSITE" id="PS50858"/>
    </source>
</evidence>
<gene>
    <name evidence="3" type="ORF">PKNA1_C2_0816800</name>
    <name evidence="4" type="ORF">PKNA1_H1_0816800</name>
</gene>
<proteinExistence type="predicted"/>
<feature type="region of interest" description="Disordered" evidence="1">
    <location>
        <begin position="386"/>
        <end position="416"/>
    </location>
</feature>
<reference evidence="5 6" key="1">
    <citation type="submission" date="2016-05" db="EMBL/GenBank/DDBJ databases">
        <authorList>
            <person name="Sharaf H."/>
        </authorList>
    </citation>
    <scope>NUCLEOTIDE SEQUENCE [LARGE SCALE GENOMIC DNA]</scope>
    <source>
        <strain evidence="5 6">H</strain>
    </source>
</reference>
<organism evidence="3 5">
    <name type="scientific">Plasmodium knowlesi (strain H)</name>
    <dbReference type="NCBI Taxonomy" id="5851"/>
    <lineage>
        <taxon>Eukaryota</taxon>
        <taxon>Sar</taxon>
        <taxon>Alveolata</taxon>
        <taxon>Apicomplexa</taxon>
        <taxon>Aconoidasida</taxon>
        <taxon>Haemosporida</taxon>
        <taxon>Plasmodiidae</taxon>
        <taxon>Plasmodium</taxon>
        <taxon>Plasmodium (Plasmodium)</taxon>
    </lineage>
</organism>
<evidence type="ECO:0000313" key="3">
    <source>
        <dbReference type="EMBL" id="SBO22395.1"/>
    </source>
</evidence>
<feature type="compositionally biased region" description="Basic and acidic residues" evidence="1">
    <location>
        <begin position="218"/>
        <end position="232"/>
    </location>
</feature>
<dbReference type="Proteomes" id="UP000182142">
    <property type="component" value="Unassembled WGS sequence"/>
</dbReference>
<feature type="compositionally biased region" description="Basic and acidic residues" evidence="1">
    <location>
        <begin position="399"/>
        <end position="413"/>
    </location>
</feature>
<accession>A0A1A7VKM3</accession>
<dbReference type="PROSITE" id="PS50858">
    <property type="entry name" value="BSD"/>
    <property type="match status" value="1"/>
</dbReference>
<dbReference type="InterPro" id="IPR058878">
    <property type="entry name" value="PH_plasmodium"/>
</dbReference>
<feature type="compositionally biased region" description="Basic and acidic residues" evidence="1">
    <location>
        <begin position="152"/>
        <end position="178"/>
    </location>
</feature>
<dbReference type="AlphaFoldDB" id="A0A1A7VKM3"/>
<evidence type="ECO:0000313" key="5">
    <source>
        <dbReference type="Proteomes" id="UP000182128"/>
    </source>
</evidence>
<sequence>MEEEKVHASFEVLYNNEKGELYVTSRYLVYISEKTKKEKDQSNSLFLIDDIDLKLCVFSWKKTEKSKKKSKTRFTFAITNKKNNFCFHDYNNTESFIFEFFYDQDNNKVCQIINTLNRDNIKNHIYIEFNLDLIRDKYKVYEESSGAITTKAESRGIAEEERKGDHTIDHVSREHVTPKESAPSRFVKKENDETCGEDKDIASKGDAATRIRHHGSVKNRESSQSEDSDHSEQNSISEDNAKENESLSSLHKMLETDAQLKSLYQMCIQNNILTEKEFYKIHKSDIYEYRNISSSAEEGILKEPLFITEEQKMAKSVEMNKQISRVILSENRELKKLYDYYMANNILSESKFWFFLFNNKYSHLFFYDKNEKDIMGNKNFFSIKSDQQKRAGGVSTETGGDRTDGRRDGTRTTDEEENTYYKNLSLSYDMDNPNQDIKGTLEKCILKEYLSTKSYKKKNILFNNNYYLNEESAQGFGLFTNEKYSKGGNSQNLLINKFNNYCIGMIKDKKFTLDSFYEDLKNKIEDTDLNPMKEKKELQFQIEKKKKKRSFDEADNEESAQVADRLNQKFATLLDQLNTFKQNAGKKNYTDLFNIGRLLFVSNTKKCQSNQSMLIGTIEYEQHILDIVKDYHVKVNYLLNLFYTSCIPEQDKRNKILENLSKIKEEVQAKQVSLSPTPPTWTYYKLAFFVCVVQNRKSEVEFINAHLSYPERMPSTPSHIPLFFFFVYTPQEEYNSVLIMGKPLLIHLFEQISICKKFNEKLDRYIQEKRKKA</sequence>
<dbReference type="EMBL" id="CWHR02000030">
    <property type="protein sequence ID" value="SBO29518.1"/>
    <property type="molecule type" value="Genomic_DNA"/>
</dbReference>
<dbReference type="SMART" id="SM00751">
    <property type="entry name" value="BSD"/>
    <property type="match status" value="2"/>
</dbReference>
<dbReference type="Pfam" id="PF26279">
    <property type="entry name" value="PH_37"/>
    <property type="match status" value="1"/>
</dbReference>
<dbReference type="EMBL" id="CWHQ02000005">
    <property type="protein sequence ID" value="SBO22395.1"/>
    <property type="molecule type" value="Genomic_DNA"/>
</dbReference>
<feature type="compositionally biased region" description="Basic and acidic residues" evidence="1">
    <location>
        <begin position="187"/>
        <end position="209"/>
    </location>
</feature>
<protein>
    <recommendedName>
        <fullName evidence="2">BSD domain-containing protein</fullName>
    </recommendedName>
</protein>
<evidence type="ECO:0000313" key="4">
    <source>
        <dbReference type="EMBL" id="SBO29518.1"/>
    </source>
</evidence>
<name>A0A1A7VKM3_PLAKH</name>
<feature type="domain" description="BSD" evidence="2">
    <location>
        <begin position="311"/>
        <end position="364"/>
    </location>
</feature>
<reference evidence="3" key="2">
    <citation type="submission" date="2016-05" db="EMBL/GenBank/DDBJ databases">
        <authorList>
            <person name="Lavstsen T."/>
            <person name="Jespersen J.S."/>
        </authorList>
    </citation>
    <scope>NUCLEOTIDE SEQUENCE [LARGE SCALE GENOMIC DNA]</scope>
</reference>
<evidence type="ECO:0000313" key="6">
    <source>
        <dbReference type="Proteomes" id="UP000182142"/>
    </source>
</evidence>
<dbReference type="Proteomes" id="UP000182128">
    <property type="component" value="Unassembled WGS sequence"/>
</dbReference>